<keyword evidence="2" id="KW-1185">Reference proteome</keyword>
<comment type="caution">
    <text evidence="1">The sequence shown here is derived from an EMBL/GenBank/DDBJ whole genome shotgun (WGS) entry which is preliminary data.</text>
</comment>
<dbReference type="InterPro" id="IPR012334">
    <property type="entry name" value="Pectin_lyas_fold"/>
</dbReference>
<evidence type="ECO:0000313" key="1">
    <source>
        <dbReference type="EMBL" id="MFD2743002.1"/>
    </source>
</evidence>
<sequence>MAIAVQKYKSDAEELNQLISVAVKNQTPVNLERGRTYKVDKAIQKVVLSAGQKLTINGNGSKIDFLANSGKQLSYLFHIQSKEYNAKAVFSINNVTIDGSQNPVQFDSKSYSKLILAVPIFTERIGEVNLDAINMSNIYGAGARINVFGKFSANNLKFNRVGGKWYKTDDFDAFGDAIYLAYARDNAVAIIKNSHLEGYPASPNLGGWKENLSRCGIVAEYNKTNLLTLTVENTEMVGYHRSIHIEESKTALDVNNSTFERFGSAVFVYGFAAKDVYIKNSKFINNVDSFFGGAKGIVTAYANNNKGFVTNCKIQSNTFFRNNEITVVYKNSDFQFTKYSKPNRSSSFENCNFSTTANLASDFGKMDAHSKRSSTMKHNIIKGVIDAIFK</sequence>
<dbReference type="Gene3D" id="2.160.20.10">
    <property type="entry name" value="Single-stranded right-handed beta-helix, Pectin lyase-like"/>
    <property type="match status" value="1"/>
</dbReference>
<protein>
    <recommendedName>
        <fullName evidence="3">Right-handed parallel beta-helix repeat-containing protein</fullName>
    </recommendedName>
</protein>
<dbReference type="Proteomes" id="UP001597418">
    <property type="component" value="Unassembled WGS sequence"/>
</dbReference>
<dbReference type="RefSeq" id="WP_156472484.1">
    <property type="nucleotide sequence ID" value="NZ_JBHUMB010000006.1"/>
</dbReference>
<reference evidence="2" key="1">
    <citation type="journal article" date="2019" name="Int. J. Syst. Evol. Microbiol.">
        <title>The Global Catalogue of Microorganisms (GCM) 10K type strain sequencing project: providing services to taxonomists for standard genome sequencing and annotation.</title>
        <authorList>
            <consortium name="The Broad Institute Genomics Platform"/>
            <consortium name="The Broad Institute Genome Sequencing Center for Infectious Disease"/>
            <person name="Wu L."/>
            <person name="Ma J."/>
        </authorList>
    </citation>
    <scope>NUCLEOTIDE SEQUENCE [LARGE SCALE GENOMIC DNA]</scope>
    <source>
        <strain evidence="2">KCTC 42247</strain>
    </source>
</reference>
<proteinExistence type="predicted"/>
<evidence type="ECO:0000313" key="2">
    <source>
        <dbReference type="Proteomes" id="UP001597418"/>
    </source>
</evidence>
<dbReference type="SUPFAM" id="SSF51126">
    <property type="entry name" value="Pectin lyase-like"/>
    <property type="match status" value="1"/>
</dbReference>
<organism evidence="1 2">
    <name type="scientific">Sphingobacterium populi</name>
    <dbReference type="NCBI Taxonomy" id="1812824"/>
    <lineage>
        <taxon>Bacteria</taxon>
        <taxon>Pseudomonadati</taxon>
        <taxon>Bacteroidota</taxon>
        <taxon>Sphingobacteriia</taxon>
        <taxon>Sphingobacteriales</taxon>
        <taxon>Sphingobacteriaceae</taxon>
        <taxon>Sphingobacterium</taxon>
    </lineage>
</organism>
<dbReference type="EMBL" id="JBHUMB010000006">
    <property type="protein sequence ID" value="MFD2743002.1"/>
    <property type="molecule type" value="Genomic_DNA"/>
</dbReference>
<name>A0ABW5UBY8_9SPHI</name>
<evidence type="ECO:0008006" key="3">
    <source>
        <dbReference type="Google" id="ProtNLM"/>
    </source>
</evidence>
<gene>
    <name evidence="1" type="ORF">ACFSQ6_06290</name>
</gene>
<accession>A0ABW5UBY8</accession>
<dbReference type="InterPro" id="IPR011050">
    <property type="entry name" value="Pectin_lyase_fold/virulence"/>
</dbReference>